<dbReference type="AlphaFoldDB" id="A0A9N8Z354"/>
<feature type="region of interest" description="Disordered" evidence="1">
    <location>
        <begin position="35"/>
        <end position="54"/>
    </location>
</feature>
<sequence length="104" mass="12561">MRSSMNCRFPTLLLLITSHLILIINSLQLNDPSSQNPFISERGEGEQNNPSFLKRNHDLRTRRVYFDNYDLNNNKFKRRHDLSERNFELDEHNFERRKQLKAKE</sequence>
<name>A0A9N8Z354_9GLOM</name>
<evidence type="ECO:0000313" key="4">
    <source>
        <dbReference type="Proteomes" id="UP000789405"/>
    </source>
</evidence>
<dbReference type="EMBL" id="CAJVPY010000373">
    <property type="protein sequence ID" value="CAG8468778.1"/>
    <property type="molecule type" value="Genomic_DNA"/>
</dbReference>
<reference evidence="3" key="1">
    <citation type="submission" date="2021-06" db="EMBL/GenBank/DDBJ databases">
        <authorList>
            <person name="Kallberg Y."/>
            <person name="Tangrot J."/>
            <person name="Rosling A."/>
        </authorList>
    </citation>
    <scope>NUCLEOTIDE SEQUENCE</scope>
    <source>
        <strain evidence="3">MA453B</strain>
    </source>
</reference>
<gene>
    <name evidence="3" type="ORF">DERYTH_LOCUS1353</name>
</gene>
<keyword evidence="2" id="KW-0732">Signal</keyword>
<evidence type="ECO:0000256" key="2">
    <source>
        <dbReference type="SAM" id="SignalP"/>
    </source>
</evidence>
<protein>
    <submittedName>
        <fullName evidence="3">28299_t:CDS:1</fullName>
    </submittedName>
</protein>
<evidence type="ECO:0000256" key="1">
    <source>
        <dbReference type="SAM" id="MobiDB-lite"/>
    </source>
</evidence>
<organism evidence="3 4">
    <name type="scientific">Dentiscutata erythropus</name>
    <dbReference type="NCBI Taxonomy" id="1348616"/>
    <lineage>
        <taxon>Eukaryota</taxon>
        <taxon>Fungi</taxon>
        <taxon>Fungi incertae sedis</taxon>
        <taxon>Mucoromycota</taxon>
        <taxon>Glomeromycotina</taxon>
        <taxon>Glomeromycetes</taxon>
        <taxon>Diversisporales</taxon>
        <taxon>Gigasporaceae</taxon>
        <taxon>Dentiscutata</taxon>
    </lineage>
</organism>
<proteinExistence type="predicted"/>
<dbReference type="Proteomes" id="UP000789405">
    <property type="component" value="Unassembled WGS sequence"/>
</dbReference>
<evidence type="ECO:0000313" key="3">
    <source>
        <dbReference type="EMBL" id="CAG8468778.1"/>
    </source>
</evidence>
<keyword evidence="4" id="KW-1185">Reference proteome</keyword>
<feature type="chain" id="PRO_5040299294" evidence="2">
    <location>
        <begin position="27"/>
        <end position="104"/>
    </location>
</feature>
<accession>A0A9N8Z354</accession>
<feature type="signal peptide" evidence="2">
    <location>
        <begin position="1"/>
        <end position="26"/>
    </location>
</feature>
<comment type="caution">
    <text evidence="3">The sequence shown here is derived from an EMBL/GenBank/DDBJ whole genome shotgun (WGS) entry which is preliminary data.</text>
</comment>